<proteinExistence type="predicted"/>
<evidence type="ECO:0000313" key="1">
    <source>
        <dbReference type="EMBL" id="KAL0064100.1"/>
    </source>
</evidence>
<protein>
    <submittedName>
        <fullName evidence="1">Uncharacterized protein</fullName>
    </submittedName>
</protein>
<dbReference type="Proteomes" id="UP001437256">
    <property type="component" value="Unassembled WGS sequence"/>
</dbReference>
<organism evidence="1 2">
    <name type="scientific">Marasmius tenuissimus</name>
    <dbReference type="NCBI Taxonomy" id="585030"/>
    <lineage>
        <taxon>Eukaryota</taxon>
        <taxon>Fungi</taxon>
        <taxon>Dikarya</taxon>
        <taxon>Basidiomycota</taxon>
        <taxon>Agaricomycotina</taxon>
        <taxon>Agaricomycetes</taxon>
        <taxon>Agaricomycetidae</taxon>
        <taxon>Agaricales</taxon>
        <taxon>Marasmiineae</taxon>
        <taxon>Marasmiaceae</taxon>
        <taxon>Marasmius</taxon>
    </lineage>
</organism>
<accession>A0ABR2ZS48</accession>
<reference evidence="1 2" key="1">
    <citation type="submission" date="2024-05" db="EMBL/GenBank/DDBJ databases">
        <title>A draft genome resource for the thread blight pathogen Marasmius tenuissimus strain MS-2.</title>
        <authorList>
            <person name="Yulfo-Soto G.E."/>
            <person name="Baruah I.K."/>
            <person name="Amoako-Attah I."/>
            <person name="Bukari Y."/>
            <person name="Meinhardt L.W."/>
            <person name="Bailey B.A."/>
            <person name="Cohen S.P."/>
        </authorList>
    </citation>
    <scope>NUCLEOTIDE SEQUENCE [LARGE SCALE GENOMIC DNA]</scope>
    <source>
        <strain evidence="1 2">MS-2</strain>
    </source>
</reference>
<evidence type="ECO:0000313" key="2">
    <source>
        <dbReference type="Proteomes" id="UP001437256"/>
    </source>
</evidence>
<dbReference type="EMBL" id="JBBXMP010000067">
    <property type="protein sequence ID" value="KAL0064100.1"/>
    <property type="molecule type" value="Genomic_DNA"/>
</dbReference>
<gene>
    <name evidence="1" type="ORF">AAF712_008960</name>
</gene>
<keyword evidence="2" id="KW-1185">Reference proteome</keyword>
<comment type="caution">
    <text evidence="1">The sequence shown here is derived from an EMBL/GenBank/DDBJ whole genome shotgun (WGS) entry which is preliminary data.</text>
</comment>
<sequence length="200" mass="22403">MFPDKVERIVIDGVVDPEDYYRTQWFTATQDSGKALRWFFKSCLEAGPESCAFHEDSVEAMESKLNDIYASVIKTPIPVQGRKSNGIVDYSYVRGMVLKSLYHPFLLWPGLAKALQKIKEGNAAAIWSIGEELNPNPPFECDCDLSKYEFERLPEGLMGYVCNDGDAVPPDFESAQAHYEASADYSPFGSIFAGFRIACK</sequence>
<name>A0ABR2ZS48_9AGAR</name>